<evidence type="ECO:0000313" key="2">
    <source>
        <dbReference type="Proteomes" id="UP001347146"/>
    </source>
</evidence>
<reference evidence="1 2" key="1">
    <citation type="submission" date="2024-01" db="EMBL/GenBank/DDBJ databases">
        <title>Draft genome sequence of Gordonia sp. LSe1-13.</title>
        <authorList>
            <person name="Suphannarot A."/>
            <person name="Mingma R."/>
        </authorList>
    </citation>
    <scope>NUCLEOTIDE SEQUENCE [LARGE SCALE GENOMIC DNA]</scope>
    <source>
        <strain evidence="1 2">LSe1-13</strain>
    </source>
</reference>
<comment type="caution">
    <text evidence="1">The sequence shown here is derived from an EMBL/GenBank/DDBJ whole genome shotgun (WGS) entry which is preliminary data.</text>
</comment>
<sequence length="289" mass="30911">MPHDETTAQDSALARLAESGRLAEVVDVASPVRADLDAAARRYTRPLHVRVSGRPGSGRDTCVRALGARLAVSAARDGASDDDADLWVHVLTGPARHADRDVLDTLPTDRTLVLLGKSDTHRDRQVADAVAAECAEGIGRPVHPVSALLACADVTEAELTLLRRMSATGESVPVMSGGFLAVGADDERSTRASLLRGLDRAGIGIALDLLAREPDAGTDYDPAEINGALWARSGFDDLIPVIRGCMEPVRQWRLVELRARLEIVAARGRDRDAVEHLLQQAHRPATEVA</sequence>
<gene>
    <name evidence="1" type="ORF">VZC37_06600</name>
</gene>
<dbReference type="EMBL" id="JAZDUF010000001">
    <property type="protein sequence ID" value="MEE3849994.1"/>
    <property type="molecule type" value="Genomic_DNA"/>
</dbReference>
<accession>A0ABU7MA79</accession>
<dbReference type="RefSeq" id="WP_330431595.1">
    <property type="nucleotide sequence ID" value="NZ_JAZDUF010000001.1"/>
</dbReference>
<organism evidence="1 2">
    <name type="scientific">Gordonia sesuvii</name>
    <dbReference type="NCBI Taxonomy" id="3116777"/>
    <lineage>
        <taxon>Bacteria</taxon>
        <taxon>Bacillati</taxon>
        <taxon>Actinomycetota</taxon>
        <taxon>Actinomycetes</taxon>
        <taxon>Mycobacteriales</taxon>
        <taxon>Gordoniaceae</taxon>
        <taxon>Gordonia</taxon>
    </lineage>
</organism>
<name>A0ABU7MA79_9ACTN</name>
<protein>
    <submittedName>
        <fullName evidence="1">Uncharacterized protein</fullName>
    </submittedName>
</protein>
<keyword evidence="2" id="KW-1185">Reference proteome</keyword>
<evidence type="ECO:0000313" key="1">
    <source>
        <dbReference type="EMBL" id="MEE3849994.1"/>
    </source>
</evidence>
<dbReference type="Proteomes" id="UP001347146">
    <property type="component" value="Unassembled WGS sequence"/>
</dbReference>
<proteinExistence type="predicted"/>